<name>A0A151HE91_TOXGO</name>
<protein>
    <submittedName>
        <fullName evidence="1">Uncharacterized protein</fullName>
    </submittedName>
</protein>
<dbReference type="VEuPathDB" id="ToxoDB:TGPRC2_230205"/>
<sequence>MAAWGRQGAFLTRRHKSTFRRYIEAPTCQVAFQNQQSSRFTLTIFNGSFQQYAAGDGADRVAYRGTIHRVGDVNADNGLHGKFYACRMFFCGGWRSSLSFWRNAVRDGEIFVLQLRCGIWLWIQLIVALSR</sequence>
<reference evidence="2" key="1">
    <citation type="submission" date="2016-03" db="EMBL/GenBank/DDBJ databases">
        <authorList>
            <person name="Sibley D."/>
            <person name="Venepally P."/>
            <person name="Karamycheva S."/>
            <person name="Hadjithomas M."/>
            <person name="Khan A."/>
            <person name="Brunk B."/>
            <person name="Roos D."/>
            <person name="Caler E."/>
            <person name="Lorenzi H."/>
        </authorList>
    </citation>
    <scope>NUCLEOTIDE SEQUENCE [LARGE SCALE GENOMIC DNA]</scope>
    <source>
        <strain evidence="2">TgCatPRC2</strain>
    </source>
</reference>
<gene>
    <name evidence="1" type="ORF">TGPRC2_230205</name>
</gene>
<evidence type="ECO:0000313" key="2">
    <source>
        <dbReference type="Proteomes" id="UP000075225"/>
    </source>
</evidence>
<dbReference type="EMBL" id="AHZP02001344">
    <property type="protein sequence ID" value="KYK67627.1"/>
    <property type="molecule type" value="Genomic_DNA"/>
</dbReference>
<proteinExistence type="predicted"/>
<comment type="caution">
    <text evidence="1">The sequence shown here is derived from an EMBL/GenBank/DDBJ whole genome shotgun (WGS) entry which is preliminary data.</text>
</comment>
<evidence type="ECO:0000313" key="1">
    <source>
        <dbReference type="EMBL" id="KYK67627.1"/>
    </source>
</evidence>
<dbReference type="AlphaFoldDB" id="A0A151HE91"/>
<organism evidence="1 2">
    <name type="scientific">Toxoplasma gondii TgCatPRC2</name>
    <dbReference type="NCBI Taxonomy" id="1130821"/>
    <lineage>
        <taxon>Eukaryota</taxon>
        <taxon>Sar</taxon>
        <taxon>Alveolata</taxon>
        <taxon>Apicomplexa</taxon>
        <taxon>Conoidasida</taxon>
        <taxon>Coccidia</taxon>
        <taxon>Eucoccidiorida</taxon>
        <taxon>Eimeriorina</taxon>
        <taxon>Sarcocystidae</taxon>
        <taxon>Toxoplasma</taxon>
    </lineage>
</organism>
<dbReference type="Proteomes" id="UP000075225">
    <property type="component" value="Unassembled WGS sequence"/>
</dbReference>
<accession>A0A151HE91</accession>